<reference evidence="1 2" key="1">
    <citation type="submission" date="2024-04" db="EMBL/GenBank/DDBJ databases">
        <authorList>
            <person name="Rising A."/>
            <person name="Reimegard J."/>
            <person name="Sonavane S."/>
            <person name="Akerstrom W."/>
            <person name="Nylinder S."/>
            <person name="Hedman E."/>
            <person name="Kallberg Y."/>
        </authorList>
    </citation>
    <scope>NUCLEOTIDE SEQUENCE [LARGE SCALE GENOMIC DNA]</scope>
</reference>
<protein>
    <submittedName>
        <fullName evidence="1">Uncharacterized protein</fullName>
    </submittedName>
</protein>
<comment type="caution">
    <text evidence="1">The sequence shown here is derived from an EMBL/GenBank/DDBJ whole genome shotgun (WGS) entry which is preliminary data.</text>
</comment>
<proteinExistence type="predicted"/>
<keyword evidence="2" id="KW-1185">Reference proteome</keyword>
<name>A0AAV1YQW4_9ARAC</name>
<dbReference type="EMBL" id="CAXIEN010000002">
    <property type="protein sequence ID" value="CAL1261265.1"/>
    <property type="molecule type" value="Genomic_DNA"/>
</dbReference>
<dbReference type="AlphaFoldDB" id="A0AAV1YQW4"/>
<organism evidence="1 2">
    <name type="scientific">Larinioides sclopetarius</name>
    <dbReference type="NCBI Taxonomy" id="280406"/>
    <lineage>
        <taxon>Eukaryota</taxon>
        <taxon>Metazoa</taxon>
        <taxon>Ecdysozoa</taxon>
        <taxon>Arthropoda</taxon>
        <taxon>Chelicerata</taxon>
        <taxon>Arachnida</taxon>
        <taxon>Araneae</taxon>
        <taxon>Araneomorphae</taxon>
        <taxon>Entelegynae</taxon>
        <taxon>Araneoidea</taxon>
        <taxon>Araneidae</taxon>
        <taxon>Larinioides</taxon>
    </lineage>
</organism>
<accession>A0AAV1YQW4</accession>
<gene>
    <name evidence="1" type="ORF">LARSCL_LOCUS306</name>
</gene>
<dbReference type="Proteomes" id="UP001497382">
    <property type="component" value="Unassembled WGS sequence"/>
</dbReference>
<evidence type="ECO:0000313" key="1">
    <source>
        <dbReference type="EMBL" id="CAL1261265.1"/>
    </source>
</evidence>
<sequence>MGNEIRTQVGSLPVCQSKQEMNRRCLVGKPALPSLGLGPNLNSTCQISAVDPKDKFPELLNGRSNEGLLLYQVKRMSCSICYHFSQTSADSSFEANQR</sequence>
<evidence type="ECO:0000313" key="2">
    <source>
        <dbReference type="Proteomes" id="UP001497382"/>
    </source>
</evidence>